<dbReference type="RefSeq" id="WP_148077055.1">
    <property type="nucleotide sequence ID" value="NZ_RKHO01000001.1"/>
</dbReference>
<reference evidence="3 4" key="1">
    <citation type="submission" date="2018-11" db="EMBL/GenBank/DDBJ databases">
        <title>Sequencing the genomes of 1000 actinobacteria strains.</title>
        <authorList>
            <person name="Klenk H.-P."/>
        </authorList>
    </citation>
    <scope>NUCLEOTIDE SEQUENCE [LARGE SCALE GENOMIC DNA]</scope>
    <source>
        <strain evidence="3 4">DSM 12652</strain>
    </source>
</reference>
<keyword evidence="2" id="KW-0732">Signal</keyword>
<keyword evidence="4" id="KW-1185">Reference proteome</keyword>
<evidence type="ECO:0000313" key="3">
    <source>
        <dbReference type="EMBL" id="ROR91329.1"/>
    </source>
</evidence>
<evidence type="ECO:0000256" key="2">
    <source>
        <dbReference type="SAM" id="SignalP"/>
    </source>
</evidence>
<feature type="signal peptide" evidence="2">
    <location>
        <begin position="1"/>
        <end position="24"/>
    </location>
</feature>
<organism evidence="3 4">
    <name type="scientific">Nocardioides aurantiacus</name>
    <dbReference type="NCBI Taxonomy" id="86796"/>
    <lineage>
        <taxon>Bacteria</taxon>
        <taxon>Bacillati</taxon>
        <taxon>Actinomycetota</taxon>
        <taxon>Actinomycetes</taxon>
        <taxon>Propionibacteriales</taxon>
        <taxon>Nocardioidaceae</taxon>
        <taxon>Nocardioides</taxon>
    </lineage>
</organism>
<sequence>MRRRSRARVAAVLLALLLPLTACSDDGPSQDVVGAPAAPSDPALTREQQRAQEQRILDQRARAVREGDLGLFLRRVDRSDPELVARQTRYFRNLVQLPLARFEYVVQDRDWDARLLPRWGRDAQVPQVRLRMQLQDFDTRPVDRTVGFVFAWRGDRARIVSDRDGTGRPLFDGAPAPWDLTSIRVRERPGVLGVFDTSTVDVAPTVMGAVSRGIGEVDATVPFTWPGQVVVYHVRDAAVLDSFTDVPGGSIDLLGAMTFPTYSQPTVSPVASTRMLVLEGSVAAGQPFLGRIVRHELTHVALGTRDDGAPVWLSEGLAEYVGARTIPIDQRIIPTSAVDRARSADAALPASREFNGPEQEWHYALSWMACDYLAAAQGEEVLWRLVEAMHDAGRGTTDDEQDAVLRRVVGMDAAELARRAAARIRNLYG</sequence>
<dbReference type="AlphaFoldDB" id="A0A3N2CV12"/>
<feature type="region of interest" description="Disordered" evidence="1">
    <location>
        <begin position="30"/>
        <end position="51"/>
    </location>
</feature>
<dbReference type="EMBL" id="RKHO01000001">
    <property type="protein sequence ID" value="ROR91329.1"/>
    <property type="molecule type" value="Genomic_DNA"/>
</dbReference>
<dbReference type="OrthoDB" id="5242307at2"/>
<evidence type="ECO:0000313" key="4">
    <source>
        <dbReference type="Proteomes" id="UP000281738"/>
    </source>
</evidence>
<gene>
    <name evidence="3" type="ORF">EDD33_2195</name>
</gene>
<evidence type="ECO:0008006" key="5">
    <source>
        <dbReference type="Google" id="ProtNLM"/>
    </source>
</evidence>
<feature type="chain" id="PRO_5017948669" description="Peptidase MA superfamily protein" evidence="2">
    <location>
        <begin position="25"/>
        <end position="429"/>
    </location>
</feature>
<accession>A0A3N2CV12</accession>
<proteinExistence type="predicted"/>
<evidence type="ECO:0000256" key="1">
    <source>
        <dbReference type="SAM" id="MobiDB-lite"/>
    </source>
</evidence>
<comment type="caution">
    <text evidence="3">The sequence shown here is derived from an EMBL/GenBank/DDBJ whole genome shotgun (WGS) entry which is preliminary data.</text>
</comment>
<protein>
    <recommendedName>
        <fullName evidence="5">Peptidase MA superfamily protein</fullName>
    </recommendedName>
</protein>
<name>A0A3N2CV12_9ACTN</name>
<dbReference type="Proteomes" id="UP000281738">
    <property type="component" value="Unassembled WGS sequence"/>
</dbReference>